<keyword evidence="10 12" id="KW-0413">Isomerase</keyword>
<dbReference type="Gene3D" id="3.40.1440.60">
    <property type="entry name" value="PriA, 3(prime) DNA-binding domain"/>
    <property type="match status" value="1"/>
</dbReference>
<feature type="binding site" evidence="12">
    <location>
        <position position="457"/>
    </location>
    <ligand>
        <name>Zn(2+)</name>
        <dbReference type="ChEBI" id="CHEBI:29105"/>
        <label>2</label>
    </ligand>
</feature>
<evidence type="ECO:0000256" key="11">
    <source>
        <dbReference type="ARBA" id="ARBA00048988"/>
    </source>
</evidence>
<dbReference type="GO" id="GO:0005524">
    <property type="term" value="F:ATP binding"/>
    <property type="evidence" value="ECO:0007669"/>
    <property type="project" value="UniProtKB-UniRule"/>
</dbReference>
<dbReference type="OrthoDB" id="9759544at2"/>
<dbReference type="InterPro" id="IPR041236">
    <property type="entry name" value="PriA_C"/>
</dbReference>
<dbReference type="GO" id="GO:1990077">
    <property type="term" value="C:primosome complex"/>
    <property type="evidence" value="ECO:0007669"/>
    <property type="project" value="UniProtKB-UniRule"/>
</dbReference>
<dbReference type="InterPro" id="IPR001650">
    <property type="entry name" value="Helicase_C-like"/>
</dbReference>
<dbReference type="CDD" id="cd18804">
    <property type="entry name" value="SF2_C_priA"/>
    <property type="match status" value="1"/>
</dbReference>
<dbReference type="SUPFAM" id="SSF52540">
    <property type="entry name" value="P-loop containing nucleoside triphosphate hydrolases"/>
    <property type="match status" value="2"/>
</dbReference>
<dbReference type="InterPro" id="IPR014001">
    <property type="entry name" value="Helicase_ATP-bd"/>
</dbReference>
<protein>
    <recommendedName>
        <fullName evidence="12">Replication restart protein PriA</fullName>
    </recommendedName>
    <alternativeName>
        <fullName evidence="12">ATP-dependent DNA helicase PriA</fullName>
        <ecNumber evidence="12">5.6.2.4</ecNumber>
    </alternativeName>
    <alternativeName>
        <fullName evidence="12">DNA 3'-5' helicase PriA</fullName>
    </alternativeName>
</protein>
<dbReference type="GO" id="GO:0043138">
    <property type="term" value="F:3'-5' DNA helicase activity"/>
    <property type="evidence" value="ECO:0007669"/>
    <property type="project" value="UniProtKB-EC"/>
</dbReference>
<keyword evidence="3 12" id="KW-0479">Metal-binding</keyword>
<keyword evidence="2 12" id="KW-0235">DNA replication</keyword>
<dbReference type="SMART" id="SM00490">
    <property type="entry name" value="HELICc"/>
    <property type="match status" value="1"/>
</dbReference>
<dbReference type="GO" id="GO:0008270">
    <property type="term" value="F:zinc ion binding"/>
    <property type="evidence" value="ECO:0007669"/>
    <property type="project" value="UniProtKB-UniRule"/>
</dbReference>
<feature type="binding site" evidence="12">
    <location>
        <position position="472"/>
    </location>
    <ligand>
        <name>Zn(2+)</name>
        <dbReference type="ChEBI" id="CHEBI:29105"/>
        <label>2</label>
    </ligand>
</feature>
<dbReference type="EMBL" id="BGOW01000022">
    <property type="protein sequence ID" value="GBL46650.1"/>
    <property type="molecule type" value="Genomic_DNA"/>
</dbReference>
<keyword evidence="7 12" id="KW-0862">Zinc</keyword>
<dbReference type="GO" id="GO:0006310">
    <property type="term" value="P:DNA recombination"/>
    <property type="evidence" value="ECO:0007669"/>
    <property type="project" value="InterPro"/>
</dbReference>
<dbReference type="GO" id="GO:0006269">
    <property type="term" value="P:DNA replication, synthesis of primer"/>
    <property type="evidence" value="ECO:0007669"/>
    <property type="project" value="UniProtKB-KW"/>
</dbReference>
<dbReference type="Gene3D" id="3.40.50.300">
    <property type="entry name" value="P-loop containing nucleotide triphosphate hydrolases"/>
    <property type="match status" value="2"/>
</dbReference>
<dbReference type="RefSeq" id="WP_124705438.1">
    <property type="nucleotide sequence ID" value="NZ_BGOW01000022.1"/>
</dbReference>
<comment type="similarity">
    <text evidence="12">Belongs to the helicase family. PriA subfamily.</text>
</comment>
<evidence type="ECO:0000256" key="10">
    <source>
        <dbReference type="ARBA" id="ARBA00023235"/>
    </source>
</evidence>
<evidence type="ECO:0000256" key="12">
    <source>
        <dbReference type="HAMAP-Rule" id="MF_00983"/>
    </source>
</evidence>
<dbReference type="GO" id="GO:0016887">
    <property type="term" value="F:ATP hydrolysis activity"/>
    <property type="evidence" value="ECO:0007669"/>
    <property type="project" value="RHEA"/>
</dbReference>
<sequence>MLPITPSATPIAQIALDIPVSRLFDYLAPGLTRQDIGLRVRVPFGRKEMVGVVMGLIPDSSHDKHKLKPVLEIYRDAPALSTELLRLLNFCSDYYHYPLGPTVMAALPTTLRRSQPIQIKLAHAWQLTSAGLALSANDLPSHAPAQRALLDTMRDGLAHTGATLTAICRGYRGIVKTWVERGWAAQINLPARLHAPPVAADTAPQLTPAQQDAVTQINAAFTKYQAFLLHGITGSGKTEVYLHLVASALDRGGQALLLVPEINLTPQLTGVFRARFPHIEIATLHSGMAEGERLAHWLAAAEGRARIVLGTRLAVFAPLPHLALIIVDEEHDSSFLQQDGLRYAARDVAVVRAQQQGVPVVLGSATPALESWYNAQNGRYTLIRLDQRAIANARLPAINLIDTRSSKPEEGLSVSLLAAIRSRLAAGQQSLIFVNRRGYSPALMCFECGWGAACARCSAKLVLHLRERQLRCHHCGHVEPVVHACPACGNIDLKPGGFGTQRIEDALTRHFPEARILRVDRDSTRKKNSWPDMQRAIHKGEADILVGTQLLVKGHDFPKLTLVGVINADSALYSPDFRATERLFAQLMQVGGRAGRASDAGEVLIQTQFPDHHLYRLLQRHDYAGFAASLLAERAAAGFPPFVHQAVLRAEAGKLDTALAFLRQAQGAAPHMAGITLFDPTQASMARKAGVERALLLVQSPTRKPLQTFLSAWMLQLYALKANNVRWNLDVDPLEI</sequence>
<evidence type="ECO:0000256" key="2">
    <source>
        <dbReference type="ARBA" id="ARBA00022705"/>
    </source>
</evidence>
<dbReference type="PANTHER" id="PTHR30580">
    <property type="entry name" value="PRIMOSOMAL PROTEIN N"/>
    <property type="match status" value="1"/>
</dbReference>
<keyword evidence="8 12" id="KW-0067">ATP-binding</keyword>
<feature type="binding site" evidence="12">
    <location>
        <position position="488"/>
    </location>
    <ligand>
        <name>Zn(2+)</name>
        <dbReference type="ChEBI" id="CHEBI:29105"/>
        <label>1</label>
    </ligand>
</feature>
<dbReference type="PROSITE" id="PS51192">
    <property type="entry name" value="HELICASE_ATP_BIND_1"/>
    <property type="match status" value="1"/>
</dbReference>
<dbReference type="InterPro" id="IPR041222">
    <property type="entry name" value="PriA_3primeBD"/>
</dbReference>
<dbReference type="Proteomes" id="UP000286806">
    <property type="component" value="Unassembled WGS sequence"/>
</dbReference>
<gene>
    <name evidence="12" type="primary">priA</name>
    <name evidence="14" type="ORF">SFMTTN_2469</name>
</gene>
<accession>A0A401JG93</accession>
<evidence type="ECO:0000256" key="6">
    <source>
        <dbReference type="ARBA" id="ARBA00022806"/>
    </source>
</evidence>
<keyword evidence="9 12" id="KW-0238">DNA-binding</keyword>
<keyword evidence="5 12" id="KW-0378">Hydrolase</keyword>
<reference evidence="14 15" key="1">
    <citation type="journal article" date="2019" name="Front. Microbiol.">
        <title>Genomes of Neutrophilic Sulfur-Oxidizing Chemolithoautotrophs Representing 9 Proteobacterial Species From 8 Genera.</title>
        <authorList>
            <person name="Watanabe T."/>
            <person name="Kojima H."/>
            <person name="Umezawa K."/>
            <person name="Hori C."/>
            <person name="Takasuka T.E."/>
            <person name="Kato Y."/>
            <person name="Fukui M."/>
        </authorList>
    </citation>
    <scope>NUCLEOTIDE SEQUENCE [LARGE SCALE GENOMIC DNA]</scope>
    <source>
        <strain evidence="14 15">TTN</strain>
    </source>
</reference>
<dbReference type="InterPro" id="IPR011545">
    <property type="entry name" value="DEAD/DEAH_box_helicase_dom"/>
</dbReference>
<keyword evidence="6 12" id="KW-0347">Helicase</keyword>
<evidence type="ECO:0000256" key="9">
    <source>
        <dbReference type="ARBA" id="ARBA00023125"/>
    </source>
</evidence>
<feature type="binding site" evidence="12">
    <location>
        <position position="448"/>
    </location>
    <ligand>
        <name>Zn(2+)</name>
        <dbReference type="ChEBI" id="CHEBI:29105"/>
        <label>1</label>
    </ligand>
</feature>
<dbReference type="InterPro" id="IPR005259">
    <property type="entry name" value="PriA"/>
</dbReference>
<feature type="domain" description="Helicase ATP-binding" evidence="13">
    <location>
        <begin position="218"/>
        <end position="385"/>
    </location>
</feature>
<proteinExistence type="inferred from homology"/>
<dbReference type="Pfam" id="PF18319">
    <property type="entry name" value="Zn_ribbon_PriA"/>
    <property type="match status" value="1"/>
</dbReference>
<feature type="binding site" evidence="12">
    <location>
        <position position="445"/>
    </location>
    <ligand>
        <name>Zn(2+)</name>
        <dbReference type="ChEBI" id="CHEBI:29105"/>
        <label>1</label>
    </ligand>
</feature>
<dbReference type="GO" id="GO:0003677">
    <property type="term" value="F:DNA binding"/>
    <property type="evidence" value="ECO:0007669"/>
    <property type="project" value="UniProtKB-UniRule"/>
</dbReference>
<comment type="subunit">
    <text evidence="12">Component of the replication restart primosome.</text>
</comment>
<feature type="binding site" evidence="12">
    <location>
        <position position="475"/>
    </location>
    <ligand>
        <name>Zn(2+)</name>
        <dbReference type="ChEBI" id="CHEBI:29105"/>
        <label>2</label>
    </ligand>
</feature>
<name>A0A401JG93_9PROT</name>
<comment type="caution">
    <text evidence="14">The sequence shown here is derived from an EMBL/GenBank/DDBJ whole genome shotgun (WGS) entry which is preliminary data.</text>
</comment>
<dbReference type="EC" id="5.6.2.4" evidence="12"/>
<evidence type="ECO:0000259" key="13">
    <source>
        <dbReference type="PROSITE" id="PS51192"/>
    </source>
</evidence>
<evidence type="ECO:0000256" key="4">
    <source>
        <dbReference type="ARBA" id="ARBA00022741"/>
    </source>
</evidence>
<evidence type="ECO:0000256" key="5">
    <source>
        <dbReference type="ARBA" id="ARBA00022801"/>
    </source>
</evidence>
<dbReference type="Pfam" id="PF00270">
    <property type="entry name" value="DEAD"/>
    <property type="match status" value="1"/>
</dbReference>
<dbReference type="AlphaFoldDB" id="A0A401JG93"/>
<feature type="binding site" evidence="12">
    <location>
        <position position="485"/>
    </location>
    <ligand>
        <name>Zn(2+)</name>
        <dbReference type="ChEBI" id="CHEBI:29105"/>
        <label>1</label>
    </ligand>
</feature>
<comment type="function">
    <text evidence="12">Initiates the restart of stalled replication forks, which reloads the replicative helicase on sites other than the origin of replication. Recognizes and binds to abandoned replication forks and remodels them to uncover a helicase loading site. Promotes assembly of the primosome at these replication forks.</text>
</comment>
<dbReference type="InterPro" id="IPR042115">
    <property type="entry name" value="PriA_3primeBD_sf"/>
</dbReference>
<dbReference type="Pfam" id="PF17764">
    <property type="entry name" value="PriA_3primeBD"/>
    <property type="match status" value="1"/>
</dbReference>
<dbReference type="PANTHER" id="PTHR30580:SF0">
    <property type="entry name" value="PRIMOSOMAL PROTEIN N"/>
    <property type="match status" value="1"/>
</dbReference>
<dbReference type="SMART" id="SM00487">
    <property type="entry name" value="DEXDc"/>
    <property type="match status" value="1"/>
</dbReference>
<keyword evidence="15" id="KW-1185">Reference proteome</keyword>
<evidence type="ECO:0000256" key="8">
    <source>
        <dbReference type="ARBA" id="ARBA00022840"/>
    </source>
</evidence>
<evidence type="ECO:0000313" key="14">
    <source>
        <dbReference type="EMBL" id="GBL46650.1"/>
    </source>
</evidence>
<feature type="binding site" evidence="12">
    <location>
        <position position="454"/>
    </location>
    <ligand>
        <name>Zn(2+)</name>
        <dbReference type="ChEBI" id="CHEBI:29105"/>
        <label>2</label>
    </ligand>
</feature>
<dbReference type="InterPro" id="IPR027417">
    <property type="entry name" value="P-loop_NTPase"/>
</dbReference>
<evidence type="ECO:0000256" key="7">
    <source>
        <dbReference type="ARBA" id="ARBA00022833"/>
    </source>
</evidence>
<evidence type="ECO:0000256" key="1">
    <source>
        <dbReference type="ARBA" id="ARBA00022515"/>
    </source>
</evidence>
<comment type="cofactor">
    <cofactor evidence="12">
        <name>Zn(2+)</name>
        <dbReference type="ChEBI" id="CHEBI:29105"/>
    </cofactor>
    <text evidence="12">Binds 2 zinc ions per subunit.</text>
</comment>
<dbReference type="InterPro" id="IPR040498">
    <property type="entry name" value="PriA_CRR"/>
</dbReference>
<dbReference type="FunFam" id="3.40.50.300:FF:000489">
    <property type="entry name" value="Primosome assembly protein PriA"/>
    <property type="match status" value="1"/>
</dbReference>
<keyword evidence="1 12" id="KW-0639">Primosome</keyword>
<dbReference type="GO" id="GO:0006270">
    <property type="term" value="P:DNA replication initiation"/>
    <property type="evidence" value="ECO:0007669"/>
    <property type="project" value="TreeGrafter"/>
</dbReference>
<comment type="catalytic activity">
    <reaction evidence="11 12">
        <text>ATP + H2O = ADP + phosphate + H(+)</text>
        <dbReference type="Rhea" id="RHEA:13065"/>
        <dbReference type="ChEBI" id="CHEBI:15377"/>
        <dbReference type="ChEBI" id="CHEBI:15378"/>
        <dbReference type="ChEBI" id="CHEBI:30616"/>
        <dbReference type="ChEBI" id="CHEBI:43474"/>
        <dbReference type="ChEBI" id="CHEBI:456216"/>
        <dbReference type="EC" id="5.6.2.4"/>
    </reaction>
</comment>
<dbReference type="FunFam" id="3.40.1440.60:FF:000001">
    <property type="entry name" value="Primosomal protein N"/>
    <property type="match status" value="1"/>
</dbReference>
<organism evidence="14 15">
    <name type="scientific">Sulfuriferula multivorans</name>
    <dbReference type="NCBI Taxonomy" id="1559896"/>
    <lineage>
        <taxon>Bacteria</taxon>
        <taxon>Pseudomonadati</taxon>
        <taxon>Pseudomonadota</taxon>
        <taxon>Betaproteobacteria</taxon>
        <taxon>Nitrosomonadales</taxon>
        <taxon>Sulfuricellaceae</taxon>
        <taxon>Sulfuriferula</taxon>
    </lineage>
</organism>
<dbReference type="CDD" id="cd17929">
    <property type="entry name" value="DEXHc_priA"/>
    <property type="match status" value="1"/>
</dbReference>
<dbReference type="NCBIfam" id="NF004067">
    <property type="entry name" value="PRK05580.1-4"/>
    <property type="match status" value="1"/>
</dbReference>
<keyword evidence="4 12" id="KW-0547">Nucleotide-binding</keyword>
<comment type="catalytic activity">
    <reaction evidence="12">
        <text>Couples ATP hydrolysis with the unwinding of duplex DNA by translocating in the 3'-5' direction.</text>
        <dbReference type="EC" id="5.6.2.4"/>
    </reaction>
</comment>
<evidence type="ECO:0000256" key="3">
    <source>
        <dbReference type="ARBA" id="ARBA00022723"/>
    </source>
</evidence>
<dbReference type="HAMAP" id="MF_00983">
    <property type="entry name" value="PriA"/>
    <property type="match status" value="1"/>
</dbReference>
<dbReference type="GO" id="GO:0006302">
    <property type="term" value="P:double-strand break repair"/>
    <property type="evidence" value="ECO:0007669"/>
    <property type="project" value="InterPro"/>
</dbReference>
<dbReference type="Pfam" id="PF18074">
    <property type="entry name" value="PriA_C"/>
    <property type="match status" value="1"/>
</dbReference>
<dbReference type="NCBIfam" id="TIGR00595">
    <property type="entry name" value="priA"/>
    <property type="match status" value="1"/>
</dbReference>
<evidence type="ECO:0000313" key="15">
    <source>
        <dbReference type="Proteomes" id="UP000286806"/>
    </source>
</evidence>